<reference evidence="2 3" key="1">
    <citation type="submission" date="2014-03" db="EMBL/GenBank/DDBJ databases">
        <title>Genome sequence of Sphingobium yanoikuyae B1.</title>
        <authorList>
            <person name="Gan H.M."/>
            <person name="Gan H.Y."/>
            <person name="Savka M.A."/>
        </authorList>
    </citation>
    <scope>NUCLEOTIDE SEQUENCE [LARGE SCALE GENOMIC DNA]</scope>
    <source>
        <strain evidence="2 3">B1</strain>
    </source>
</reference>
<dbReference type="PATRIC" id="fig|13690.10.peg.1000"/>
<evidence type="ECO:0008006" key="4">
    <source>
        <dbReference type="Google" id="ProtNLM"/>
    </source>
</evidence>
<sequence length="120" mass="12989">MTAGRRSLACGLAVIIGGLSTPALAHEPILKCVLLDPATVRCRGGYAEGETAQGERLEVIDHADRRLMAGKLGKDGTLTFVRPKGPYYVLFDVGPGHQAIVEHDEISLPRASDRARWVRK</sequence>
<name>A0A084ESI0_SPHYA</name>
<dbReference type="RefSeq" id="WP_051886620.1">
    <property type="nucleotide sequence ID" value="NZ_JGVR01000003.1"/>
</dbReference>
<dbReference type="Proteomes" id="UP000028534">
    <property type="component" value="Unassembled WGS sequence"/>
</dbReference>
<evidence type="ECO:0000313" key="3">
    <source>
        <dbReference type="Proteomes" id="UP000028534"/>
    </source>
</evidence>
<comment type="caution">
    <text evidence="2">The sequence shown here is derived from an EMBL/GenBank/DDBJ whole genome shotgun (WGS) entry which is preliminary data.</text>
</comment>
<keyword evidence="1" id="KW-0732">Signal</keyword>
<protein>
    <recommendedName>
        <fullName evidence="4">Carboxypeptidase regulatory-like domain-containing protein</fullName>
    </recommendedName>
</protein>
<feature type="signal peptide" evidence="1">
    <location>
        <begin position="1"/>
        <end position="25"/>
    </location>
</feature>
<gene>
    <name evidence="2" type="ORF">CP98_00963</name>
</gene>
<evidence type="ECO:0000256" key="1">
    <source>
        <dbReference type="SAM" id="SignalP"/>
    </source>
</evidence>
<dbReference type="EMBL" id="JGVR01000003">
    <property type="protein sequence ID" value="KEZ20922.1"/>
    <property type="molecule type" value="Genomic_DNA"/>
</dbReference>
<dbReference type="eggNOG" id="ENOG5032Z13">
    <property type="taxonomic scope" value="Bacteria"/>
</dbReference>
<proteinExistence type="predicted"/>
<evidence type="ECO:0000313" key="2">
    <source>
        <dbReference type="EMBL" id="KEZ20922.1"/>
    </source>
</evidence>
<dbReference type="AlphaFoldDB" id="A0A084ESI0"/>
<organism evidence="2 3">
    <name type="scientific">Sphingobium yanoikuyae</name>
    <name type="common">Sphingomonas yanoikuyae</name>
    <dbReference type="NCBI Taxonomy" id="13690"/>
    <lineage>
        <taxon>Bacteria</taxon>
        <taxon>Pseudomonadati</taxon>
        <taxon>Pseudomonadota</taxon>
        <taxon>Alphaproteobacteria</taxon>
        <taxon>Sphingomonadales</taxon>
        <taxon>Sphingomonadaceae</taxon>
        <taxon>Sphingobium</taxon>
    </lineage>
</organism>
<feature type="chain" id="PRO_5001774769" description="Carboxypeptidase regulatory-like domain-containing protein" evidence="1">
    <location>
        <begin position="26"/>
        <end position="120"/>
    </location>
</feature>
<accession>A0A084ESI0</accession>